<dbReference type="Gene3D" id="1.10.150.240">
    <property type="entry name" value="Putative phosphatase, domain 2"/>
    <property type="match status" value="1"/>
</dbReference>
<dbReference type="PANTHER" id="PTHR18901">
    <property type="entry name" value="2-DEOXYGLUCOSE-6-PHOSPHATE PHOSPHATASE 2"/>
    <property type="match status" value="1"/>
</dbReference>
<sequence length="224" mass="25571">MKKIKAVLFDMDGVIFDTERIYLEHWIEIFQKHGYTMTQEVYASVMGRGRENVMKIFKEVYGQDLPILEMYKEKDKMLKQAVEEGKVPMKPGAKEILGFLKNNNFKIALATSAKRDRMIMQLKMANIEAEFDAVICGDDITKSKPNPEIFLKAAQSIGIAPENCAVVEDSSAGIDAAYKAEMLALHVEDLKKPDEEILKYCKKSFKDLFEIKEYIAQISNINIQ</sequence>
<dbReference type="Proteomes" id="UP000011728">
    <property type="component" value="Chromosome"/>
</dbReference>
<dbReference type="OrthoDB" id="9797743at2"/>
<accession>M1MRW4</accession>
<dbReference type="SUPFAM" id="SSF56784">
    <property type="entry name" value="HAD-like"/>
    <property type="match status" value="1"/>
</dbReference>
<gene>
    <name evidence="1" type="ORF">Cspa_c51470</name>
</gene>
<dbReference type="SFLD" id="SFLDG01135">
    <property type="entry name" value="C1.5.6:_HAD__Beta-PGM__Phospha"/>
    <property type="match status" value="1"/>
</dbReference>
<dbReference type="InterPro" id="IPR023198">
    <property type="entry name" value="PGP-like_dom2"/>
</dbReference>
<dbReference type="Gene3D" id="3.40.50.1000">
    <property type="entry name" value="HAD superfamily/HAD-like"/>
    <property type="match status" value="1"/>
</dbReference>
<dbReference type="InterPro" id="IPR006439">
    <property type="entry name" value="HAD-SF_hydro_IA"/>
</dbReference>
<dbReference type="InterPro" id="IPR041492">
    <property type="entry name" value="HAD_2"/>
</dbReference>
<dbReference type="InterPro" id="IPR036412">
    <property type="entry name" value="HAD-like_sf"/>
</dbReference>
<dbReference type="AlphaFoldDB" id="M1MRW4"/>
<evidence type="ECO:0000313" key="1">
    <source>
        <dbReference type="EMBL" id="AGF58898.1"/>
    </source>
</evidence>
<proteinExistence type="predicted"/>
<name>M1MRW4_9CLOT</name>
<evidence type="ECO:0000313" key="2">
    <source>
        <dbReference type="Proteomes" id="UP000011728"/>
    </source>
</evidence>
<dbReference type="RefSeq" id="WP_015395206.1">
    <property type="nucleotide sequence ID" value="NC_020291.1"/>
</dbReference>
<reference evidence="1 2" key="1">
    <citation type="submission" date="2013-02" db="EMBL/GenBank/DDBJ databases">
        <title>Genome sequence of Clostridium saccharoperbutylacetonicum N1-4(HMT).</title>
        <authorList>
            <person name="Poehlein A."/>
            <person name="Daniel R."/>
        </authorList>
    </citation>
    <scope>NUCLEOTIDE SEQUENCE [LARGE SCALE GENOMIC DNA]</scope>
    <source>
        <strain evidence="2">N1-4(HMT)</strain>
    </source>
</reference>
<dbReference type="SFLD" id="SFLDS00003">
    <property type="entry name" value="Haloacid_Dehalogenase"/>
    <property type="match status" value="1"/>
</dbReference>
<dbReference type="eggNOG" id="COG0637">
    <property type="taxonomic scope" value="Bacteria"/>
</dbReference>
<dbReference type="PATRIC" id="fig|931276.5.peg.5199"/>
<dbReference type="NCBIfam" id="TIGR01509">
    <property type="entry name" value="HAD-SF-IA-v3"/>
    <property type="match status" value="1"/>
</dbReference>
<dbReference type="InterPro" id="IPR023214">
    <property type="entry name" value="HAD_sf"/>
</dbReference>
<dbReference type="SFLD" id="SFLDG01129">
    <property type="entry name" value="C1.5:_HAD__Beta-PGM__Phosphata"/>
    <property type="match status" value="1"/>
</dbReference>
<dbReference type="NCBIfam" id="TIGR01549">
    <property type="entry name" value="HAD-SF-IA-v1"/>
    <property type="match status" value="1"/>
</dbReference>
<dbReference type="Pfam" id="PF13419">
    <property type="entry name" value="HAD_2"/>
    <property type="match status" value="1"/>
</dbReference>
<protein>
    <submittedName>
        <fullName evidence="1">Haloacid dehalogenase superfamily enzyme, subfamily IA</fullName>
    </submittedName>
</protein>
<dbReference type="PANTHER" id="PTHR18901:SF38">
    <property type="entry name" value="PSEUDOURIDINE-5'-PHOSPHATASE"/>
    <property type="match status" value="1"/>
</dbReference>
<dbReference type="EMBL" id="CP004121">
    <property type="protein sequence ID" value="AGF58898.1"/>
    <property type="molecule type" value="Genomic_DNA"/>
</dbReference>
<dbReference type="CDD" id="cd07505">
    <property type="entry name" value="HAD_BPGM-like"/>
    <property type="match status" value="1"/>
</dbReference>
<dbReference type="PRINTS" id="PR00413">
    <property type="entry name" value="HADHALOGNASE"/>
</dbReference>
<dbReference type="STRING" id="36745.CLSAP_49000"/>
<dbReference type="KEGG" id="csr:Cspa_c51470"/>
<dbReference type="HOGENOM" id="CLU_045011_13_3_9"/>
<organism evidence="1 2">
    <name type="scientific">Clostridium saccharoperbutylacetonicum N1-4(HMT)</name>
    <dbReference type="NCBI Taxonomy" id="931276"/>
    <lineage>
        <taxon>Bacteria</taxon>
        <taxon>Bacillati</taxon>
        <taxon>Bacillota</taxon>
        <taxon>Clostridia</taxon>
        <taxon>Eubacteriales</taxon>
        <taxon>Clostridiaceae</taxon>
        <taxon>Clostridium</taxon>
    </lineage>
</organism>
<keyword evidence="2" id="KW-1185">Reference proteome</keyword>